<dbReference type="Pfam" id="PF01436">
    <property type="entry name" value="NHL"/>
    <property type="match status" value="3"/>
</dbReference>
<feature type="chain" id="PRO_5045220501" evidence="3">
    <location>
        <begin position="20"/>
        <end position="362"/>
    </location>
</feature>
<proteinExistence type="predicted"/>
<evidence type="ECO:0000313" key="6">
    <source>
        <dbReference type="Proteomes" id="UP001596087"/>
    </source>
</evidence>
<protein>
    <submittedName>
        <fullName evidence="5">SMP-30/gluconolactonase/LRE family protein</fullName>
    </submittedName>
</protein>
<dbReference type="Pfam" id="PF25021">
    <property type="entry name" value="TEN_NHL"/>
    <property type="match status" value="2"/>
</dbReference>
<comment type="caution">
    <text evidence="5">The sequence shown here is derived from an EMBL/GenBank/DDBJ whole genome shotgun (WGS) entry which is preliminary data.</text>
</comment>
<dbReference type="EMBL" id="JBHSKD010000030">
    <property type="protein sequence ID" value="MFC5179656.1"/>
    <property type="molecule type" value="Genomic_DNA"/>
</dbReference>
<accession>A0ABW0BRE8</accession>
<dbReference type="PROSITE" id="PS51125">
    <property type="entry name" value="NHL"/>
    <property type="match status" value="2"/>
</dbReference>
<dbReference type="InterPro" id="IPR011042">
    <property type="entry name" value="6-blade_b-propeller_TolB-like"/>
</dbReference>
<reference evidence="6" key="1">
    <citation type="journal article" date="2019" name="Int. J. Syst. Evol. Microbiol.">
        <title>The Global Catalogue of Microorganisms (GCM) 10K type strain sequencing project: providing services to taxonomists for standard genome sequencing and annotation.</title>
        <authorList>
            <consortium name="The Broad Institute Genomics Platform"/>
            <consortium name="The Broad Institute Genome Sequencing Center for Infectious Disease"/>
            <person name="Wu L."/>
            <person name="Ma J."/>
        </authorList>
    </citation>
    <scope>NUCLEOTIDE SEQUENCE [LARGE SCALE GENOMIC DNA]</scope>
    <source>
        <strain evidence="6">DFY41</strain>
    </source>
</reference>
<evidence type="ECO:0000256" key="2">
    <source>
        <dbReference type="PROSITE-ProRule" id="PRU00504"/>
    </source>
</evidence>
<dbReference type="Gene3D" id="2.120.10.30">
    <property type="entry name" value="TolB, C-terminal domain"/>
    <property type="match status" value="3"/>
</dbReference>
<dbReference type="RefSeq" id="WP_378593981.1">
    <property type="nucleotide sequence ID" value="NZ_JBHSKD010000030.1"/>
</dbReference>
<dbReference type="InterPro" id="IPR011047">
    <property type="entry name" value="Quinoprotein_ADH-like_sf"/>
</dbReference>
<dbReference type="Proteomes" id="UP001596087">
    <property type="component" value="Unassembled WGS sequence"/>
</dbReference>
<dbReference type="SUPFAM" id="SSF50998">
    <property type="entry name" value="Quinoprotein alcohol dehydrogenase-like"/>
    <property type="match status" value="1"/>
</dbReference>
<dbReference type="InterPro" id="IPR056822">
    <property type="entry name" value="TEN_NHL"/>
</dbReference>
<keyword evidence="3" id="KW-0732">Signal</keyword>
<dbReference type="InterPro" id="IPR018391">
    <property type="entry name" value="PQQ_b-propeller_rpt"/>
</dbReference>
<feature type="repeat" description="NHL" evidence="2">
    <location>
        <begin position="318"/>
        <end position="361"/>
    </location>
</feature>
<dbReference type="PANTHER" id="PTHR46388">
    <property type="entry name" value="NHL REPEAT-CONTAINING PROTEIN 2"/>
    <property type="match status" value="1"/>
</dbReference>
<dbReference type="SMART" id="SM00564">
    <property type="entry name" value="PQQ"/>
    <property type="match status" value="4"/>
</dbReference>
<keyword evidence="1" id="KW-0677">Repeat</keyword>
<evidence type="ECO:0000256" key="1">
    <source>
        <dbReference type="ARBA" id="ARBA00022737"/>
    </source>
</evidence>
<organism evidence="5 6">
    <name type="scientific">Nocardioides taihuensis</name>
    <dbReference type="NCBI Taxonomy" id="1835606"/>
    <lineage>
        <taxon>Bacteria</taxon>
        <taxon>Bacillati</taxon>
        <taxon>Actinomycetota</taxon>
        <taxon>Actinomycetes</taxon>
        <taxon>Propionibacteriales</taxon>
        <taxon>Nocardioidaceae</taxon>
        <taxon>Nocardioides</taxon>
    </lineage>
</organism>
<dbReference type="PANTHER" id="PTHR46388:SF2">
    <property type="entry name" value="NHL REPEAT-CONTAINING PROTEIN 2"/>
    <property type="match status" value="1"/>
</dbReference>
<keyword evidence="6" id="KW-1185">Reference proteome</keyword>
<gene>
    <name evidence="5" type="ORF">ACFPGP_23495</name>
</gene>
<dbReference type="SUPFAM" id="SSF101898">
    <property type="entry name" value="NHL repeat"/>
    <property type="match status" value="1"/>
</dbReference>
<feature type="signal peptide" evidence="3">
    <location>
        <begin position="1"/>
        <end position="19"/>
    </location>
</feature>
<feature type="domain" description="Teneurin NHL" evidence="4">
    <location>
        <begin position="265"/>
        <end position="316"/>
    </location>
</feature>
<evidence type="ECO:0000259" key="4">
    <source>
        <dbReference type="Pfam" id="PF25021"/>
    </source>
</evidence>
<dbReference type="InterPro" id="IPR001258">
    <property type="entry name" value="NHL_repeat"/>
</dbReference>
<name>A0ABW0BRE8_9ACTN</name>
<sequence>MSLAALLVVALVPSVAANAVEPTDVISRLAGTGSATMSGDGGPALAAALNLPRDTAIGPDGSVYVADTYNQRIRRIDPVTGVITTVAGTGGASFNGDNQLAVRATLKWPHDVTVGDDGTVFIADSNHHRVRRIDPATGIITTVLGTGVSGIGADGILGTRSQAKNPKSVALFGGNLYVADLSDRVRRVDLTTGIVTTVAGTGTTGYSGDGGPALAAQLNSPQRLAIDSVGNIYIADAGNNVVRRVDASSGIITTVAGTGVGGFRGDGGPATSAQLRKPRGVALDGDGILYVADSGNHRIRSVDLVTGTIRTIAGSTLGFSGDGGPASAAHFNNPRGLTVDANGRLIIADTFNSVIRVITPAG</sequence>
<evidence type="ECO:0000256" key="3">
    <source>
        <dbReference type="SAM" id="SignalP"/>
    </source>
</evidence>
<feature type="domain" description="Teneurin NHL" evidence="4">
    <location>
        <begin position="207"/>
        <end position="258"/>
    </location>
</feature>
<evidence type="ECO:0000313" key="5">
    <source>
        <dbReference type="EMBL" id="MFC5179656.1"/>
    </source>
</evidence>
<feature type="repeat" description="NHL" evidence="2">
    <location>
        <begin position="262"/>
        <end position="299"/>
    </location>
</feature>